<evidence type="ECO:0000259" key="1">
    <source>
        <dbReference type="Pfam" id="PF10551"/>
    </source>
</evidence>
<feature type="domain" description="MULE transposase" evidence="1">
    <location>
        <begin position="131"/>
        <end position="229"/>
    </location>
</feature>
<dbReference type="OrthoDB" id="5843846at2759"/>
<protein>
    <recommendedName>
        <fullName evidence="1">MULE transposase domain-containing protein</fullName>
    </recommendedName>
</protein>
<dbReference type="Pfam" id="PF10551">
    <property type="entry name" value="MULE"/>
    <property type="match status" value="1"/>
</dbReference>
<proteinExistence type="predicted"/>
<dbReference type="STRING" id="29170.A0A368FFX6"/>
<organism evidence="2 3">
    <name type="scientific">Ancylostoma caninum</name>
    <name type="common">Dog hookworm</name>
    <dbReference type="NCBI Taxonomy" id="29170"/>
    <lineage>
        <taxon>Eukaryota</taxon>
        <taxon>Metazoa</taxon>
        <taxon>Ecdysozoa</taxon>
        <taxon>Nematoda</taxon>
        <taxon>Chromadorea</taxon>
        <taxon>Rhabditida</taxon>
        <taxon>Rhabditina</taxon>
        <taxon>Rhabditomorpha</taxon>
        <taxon>Strongyloidea</taxon>
        <taxon>Ancylostomatidae</taxon>
        <taxon>Ancylostomatinae</taxon>
        <taxon>Ancylostoma</taxon>
    </lineage>
</organism>
<dbReference type="Proteomes" id="UP000252519">
    <property type="component" value="Unassembled WGS sequence"/>
</dbReference>
<dbReference type="EMBL" id="JOJR01001550">
    <property type="protein sequence ID" value="RCN30468.1"/>
    <property type="molecule type" value="Genomic_DNA"/>
</dbReference>
<accession>A0A368FFX6</accession>
<dbReference type="AlphaFoldDB" id="A0A368FFX6"/>
<gene>
    <name evidence="2" type="ORF">ANCCAN_23760</name>
</gene>
<comment type="caution">
    <text evidence="2">The sequence shown here is derived from an EMBL/GenBank/DDBJ whole genome shotgun (WGS) entry which is preliminary data.</text>
</comment>
<reference evidence="2 3" key="1">
    <citation type="submission" date="2014-10" db="EMBL/GenBank/DDBJ databases">
        <title>Draft genome of the hookworm Ancylostoma caninum.</title>
        <authorList>
            <person name="Mitreva M."/>
        </authorList>
    </citation>
    <scope>NUCLEOTIDE SEQUENCE [LARGE SCALE GENOMIC DNA]</scope>
    <source>
        <strain evidence="2 3">Baltimore</strain>
    </source>
</reference>
<evidence type="ECO:0000313" key="2">
    <source>
        <dbReference type="EMBL" id="RCN30468.1"/>
    </source>
</evidence>
<sequence length="238" mass="26999">MGSWKTVKVVGDDFMVDPCSLGHECAPVEFGRDKGNRSAYSIVNDIRANLMYAGRPPRQVFKQKLDESELLYGKDIAMGLYASGYEQRRQAISRAINSLKDKALTLETKPENTLFLEGWYAKACTNGLFALVADGVHTKQPKTLTQLYFAHSVCDEGVEVPLLYALTARKTEGMYRRIFGHLQAILERYRPRPHQRLRVVLDFEKASINAAKSVFTQFIVQGCAFHLSQAWNRRRDSC</sequence>
<name>A0A368FFX6_ANCCA</name>
<evidence type="ECO:0000313" key="3">
    <source>
        <dbReference type="Proteomes" id="UP000252519"/>
    </source>
</evidence>
<dbReference type="InterPro" id="IPR018289">
    <property type="entry name" value="MULE_transposase_dom"/>
</dbReference>
<keyword evidence="3" id="KW-1185">Reference proteome</keyword>